<name>A0A165E5Q1_9BASI</name>
<organism evidence="1 2">
    <name type="scientific">Calocera cornea HHB12733</name>
    <dbReference type="NCBI Taxonomy" id="1353952"/>
    <lineage>
        <taxon>Eukaryota</taxon>
        <taxon>Fungi</taxon>
        <taxon>Dikarya</taxon>
        <taxon>Basidiomycota</taxon>
        <taxon>Agaricomycotina</taxon>
        <taxon>Dacrymycetes</taxon>
        <taxon>Dacrymycetales</taxon>
        <taxon>Dacrymycetaceae</taxon>
        <taxon>Calocera</taxon>
    </lineage>
</organism>
<keyword evidence="2" id="KW-1185">Reference proteome</keyword>
<dbReference type="STRING" id="1353952.A0A165E5Q1"/>
<dbReference type="AlphaFoldDB" id="A0A165E5Q1"/>
<accession>A0A165E5Q1</accession>
<feature type="non-terminal residue" evidence="1">
    <location>
        <position position="105"/>
    </location>
</feature>
<dbReference type="EMBL" id="KV424020">
    <property type="protein sequence ID" value="KZT54151.1"/>
    <property type="molecule type" value="Genomic_DNA"/>
</dbReference>
<protein>
    <recommendedName>
        <fullName evidence="3">Retrotransposon Copia-like N-terminal domain-containing protein</fullName>
    </recommendedName>
</protein>
<dbReference type="InParanoid" id="A0A165E5Q1"/>
<proteinExistence type="predicted"/>
<evidence type="ECO:0008006" key="3">
    <source>
        <dbReference type="Google" id="ProtNLM"/>
    </source>
</evidence>
<gene>
    <name evidence="1" type="ORF">CALCODRAFT_439058</name>
</gene>
<sequence>MSYSTPSDIKDAPSSTLRIELLNADNWYGWKRRMQAILRERGLLKYTESQRIADWEAIDVRAQNQIELCVGDADMVHLIGAGTAAEMWSQLITVKEMRGEMGVMA</sequence>
<dbReference type="Proteomes" id="UP000076842">
    <property type="component" value="Unassembled WGS sequence"/>
</dbReference>
<evidence type="ECO:0000313" key="1">
    <source>
        <dbReference type="EMBL" id="KZT54151.1"/>
    </source>
</evidence>
<reference evidence="1 2" key="1">
    <citation type="journal article" date="2016" name="Mol. Biol. Evol.">
        <title>Comparative Genomics of Early-Diverging Mushroom-Forming Fungi Provides Insights into the Origins of Lignocellulose Decay Capabilities.</title>
        <authorList>
            <person name="Nagy L.G."/>
            <person name="Riley R."/>
            <person name="Tritt A."/>
            <person name="Adam C."/>
            <person name="Daum C."/>
            <person name="Floudas D."/>
            <person name="Sun H."/>
            <person name="Yadav J.S."/>
            <person name="Pangilinan J."/>
            <person name="Larsson K.H."/>
            <person name="Matsuura K."/>
            <person name="Barry K."/>
            <person name="Labutti K."/>
            <person name="Kuo R."/>
            <person name="Ohm R.A."/>
            <person name="Bhattacharya S.S."/>
            <person name="Shirouzu T."/>
            <person name="Yoshinaga Y."/>
            <person name="Martin F.M."/>
            <person name="Grigoriev I.V."/>
            <person name="Hibbett D.S."/>
        </authorList>
    </citation>
    <scope>NUCLEOTIDE SEQUENCE [LARGE SCALE GENOMIC DNA]</scope>
    <source>
        <strain evidence="1 2">HHB12733</strain>
    </source>
</reference>
<dbReference type="OrthoDB" id="2847449at2759"/>
<evidence type="ECO:0000313" key="2">
    <source>
        <dbReference type="Proteomes" id="UP000076842"/>
    </source>
</evidence>